<keyword evidence="2" id="KW-1185">Reference proteome</keyword>
<organism evidence="1 2">
    <name type="scientific">Paracoccus tegillarcae</name>
    <dbReference type="NCBI Taxonomy" id="1529068"/>
    <lineage>
        <taxon>Bacteria</taxon>
        <taxon>Pseudomonadati</taxon>
        <taxon>Pseudomonadota</taxon>
        <taxon>Alphaproteobacteria</taxon>
        <taxon>Rhodobacterales</taxon>
        <taxon>Paracoccaceae</taxon>
        <taxon>Paracoccus</taxon>
    </lineage>
</organism>
<proteinExistence type="predicted"/>
<dbReference type="KEGG" id="paro:CUV01_15720"/>
<reference evidence="1 2" key="1">
    <citation type="submission" date="2017-12" db="EMBL/GenBank/DDBJ databases">
        <authorList>
            <person name="Hurst M.R.H."/>
        </authorList>
    </citation>
    <scope>NUCLEOTIDE SEQUENCE [LARGE SCALE GENOMIC DNA]</scope>
    <source>
        <strain evidence="1 2">BM15</strain>
    </source>
</reference>
<accession>A0A2K9EI26</accession>
<gene>
    <name evidence="1" type="ORF">CUV01_15720</name>
</gene>
<dbReference type="Proteomes" id="UP000233742">
    <property type="component" value="Chromosome"/>
</dbReference>
<evidence type="ECO:0000313" key="1">
    <source>
        <dbReference type="EMBL" id="AUH34638.1"/>
    </source>
</evidence>
<protein>
    <submittedName>
        <fullName evidence="1">Uncharacterized protein</fullName>
    </submittedName>
</protein>
<dbReference type="AlphaFoldDB" id="A0A2K9EI26"/>
<name>A0A2K9EI26_9RHOB</name>
<sequence>MLMTDRTGPSRKIAELKAENDRLRDELRQRDNMVMIRSLGVTADWSPEEYIERMTKAGGRLVTE</sequence>
<evidence type="ECO:0000313" key="2">
    <source>
        <dbReference type="Proteomes" id="UP000233742"/>
    </source>
</evidence>
<dbReference type="EMBL" id="CP025408">
    <property type="protein sequence ID" value="AUH34638.1"/>
    <property type="molecule type" value="Genomic_DNA"/>
</dbReference>